<evidence type="ECO:0000313" key="2">
    <source>
        <dbReference type="Proteomes" id="UP000054826"/>
    </source>
</evidence>
<reference evidence="1 2" key="1">
    <citation type="submission" date="2015-01" db="EMBL/GenBank/DDBJ databases">
        <title>Evolution of Trichinella species and genotypes.</title>
        <authorList>
            <person name="Korhonen P.K."/>
            <person name="Edoardo P."/>
            <person name="Giuseppe L.R."/>
            <person name="Gasser R.B."/>
        </authorList>
    </citation>
    <scope>NUCLEOTIDE SEQUENCE [LARGE SCALE GENOMIC DNA]</scope>
    <source>
        <strain evidence="1">ISS176</strain>
    </source>
</reference>
<comment type="caution">
    <text evidence="1">The sequence shown here is derived from an EMBL/GenBank/DDBJ whole genome shotgun (WGS) entry which is preliminary data.</text>
</comment>
<accession>A0A0V1JMH0</accession>
<dbReference type="EMBL" id="JYDV01000084">
    <property type="protein sequence ID" value="KRZ35765.1"/>
    <property type="molecule type" value="Genomic_DNA"/>
</dbReference>
<proteinExistence type="predicted"/>
<organism evidence="1 2">
    <name type="scientific">Trichinella pseudospiralis</name>
    <name type="common">Parasitic roundworm</name>
    <dbReference type="NCBI Taxonomy" id="6337"/>
    <lineage>
        <taxon>Eukaryota</taxon>
        <taxon>Metazoa</taxon>
        <taxon>Ecdysozoa</taxon>
        <taxon>Nematoda</taxon>
        <taxon>Enoplea</taxon>
        <taxon>Dorylaimia</taxon>
        <taxon>Trichinellida</taxon>
        <taxon>Trichinellidae</taxon>
        <taxon>Trichinella</taxon>
    </lineage>
</organism>
<feature type="non-terminal residue" evidence="1">
    <location>
        <position position="1"/>
    </location>
</feature>
<sequence length="368" mass="41670">LPAEGQIEAFDDGIQLSHVYVLGVIPAQPRRVFHDRADDFRRYADCQRAGVYPNFGFFRRNVSSPARRVTLLHRQRSLLDQPSQFVSVDHLVPARCGVVSLSFDVRRRYPQPPADREVANQLSAVRKHRATGQHVWHLAQVVVPPPHQLPSLPRNLQSKEAGSVSGTLVGFARQPIVRQMPLHAVHSDDAFVHQDVVDVRRGSFPDIRIPGEHAVQHGFHHQWCDIQAESQTGQAVSLAFEDHSLIWPQGYVDADLQVGLFQSISATSTPCLRTLAAFGYTRLRRRLALNVGVQLPEVHHRPDLLRVSLDQRHQWQQLLGRAVFALIVRHEPPVFDPLLKLVFIRVTSYVRRRVLFHRISQDAGLPGV</sequence>
<evidence type="ECO:0000313" key="1">
    <source>
        <dbReference type="EMBL" id="KRZ35765.1"/>
    </source>
</evidence>
<name>A0A0V1JMH0_TRIPS</name>
<gene>
    <name evidence="1" type="ORF">T4C_5460</name>
</gene>
<protein>
    <submittedName>
        <fullName evidence="1">Uncharacterized protein</fullName>
    </submittedName>
</protein>
<dbReference type="AlphaFoldDB" id="A0A0V1JMH0"/>
<dbReference type="Proteomes" id="UP000054826">
    <property type="component" value="Unassembled WGS sequence"/>
</dbReference>